<dbReference type="GO" id="GO:0005886">
    <property type="term" value="C:plasma membrane"/>
    <property type="evidence" value="ECO:0007669"/>
    <property type="project" value="UniProtKB-SubCell"/>
</dbReference>
<keyword evidence="3" id="KW-1003">Cell membrane</keyword>
<feature type="transmembrane region" description="Helical" evidence="7">
    <location>
        <begin position="152"/>
        <end position="174"/>
    </location>
</feature>
<dbReference type="PANTHER" id="PTHR43266">
    <property type="entry name" value="MACROLIDE-EFFLUX PROTEIN"/>
    <property type="match status" value="1"/>
</dbReference>
<evidence type="ECO:0000313" key="9">
    <source>
        <dbReference type="EMBL" id="MBH8578099.1"/>
    </source>
</evidence>
<accession>A0A8J7I9V5</accession>
<dbReference type="Proteomes" id="UP000662314">
    <property type="component" value="Unassembled WGS sequence"/>
</dbReference>
<dbReference type="PROSITE" id="PS50850">
    <property type="entry name" value="MFS"/>
    <property type="match status" value="1"/>
</dbReference>
<feature type="domain" description="Major facilitator superfamily (MFS) profile" evidence="8">
    <location>
        <begin position="20"/>
        <end position="433"/>
    </location>
</feature>
<feature type="transmembrane region" description="Helical" evidence="7">
    <location>
        <begin position="409"/>
        <end position="428"/>
    </location>
</feature>
<evidence type="ECO:0000256" key="2">
    <source>
        <dbReference type="ARBA" id="ARBA00022448"/>
    </source>
</evidence>
<sequence>MSNIQIMEKSRLTVLREMRLFLIVWVGQLIAIIGTTTTGFALDVWVYNRTGSVTQFALVSLFNTLPYVLISPIAGPLVDKWDRRKTMIIADLLACLGTIAIGVLFVMGRLEVWHIYLANTFTAVFMAFHSPAYTASTVLLVPQQYLTRANGLMSLMYGISIIIAPTLGGFLLSILQLPGIILLHITNVLIAVVSLMLVRFPQVNTSDVATDRGSFVNETTYGFKYLTSRPGLLGLVLFSASSFYLVGGINVITIPLVLNYASVGVLGTIMSLFGIALLAGGLLMSIWGGLERKIYAICGCMLLNGVFLFVAGLQPSLIVFTVSIFLFSLTQPIISSSTLAAIQSKVEPSVQGRIFALKGAIEAAALPLGQITIGALAEKVFEPLMATDGYLAGSIGQIIGVGSGRGMGLLLMMMGVLSILGTSIAYLYPRLRFVEDELPNINDAVTSQACHPLNPDLKLSA</sequence>
<evidence type="ECO:0000259" key="8">
    <source>
        <dbReference type="PROSITE" id="PS50850"/>
    </source>
</evidence>
<evidence type="ECO:0000256" key="6">
    <source>
        <dbReference type="ARBA" id="ARBA00023136"/>
    </source>
</evidence>
<comment type="caution">
    <text evidence="9">The sequence shown here is derived from an EMBL/GenBank/DDBJ whole genome shotgun (WGS) entry which is preliminary data.</text>
</comment>
<dbReference type="RefSeq" id="WP_214436769.1">
    <property type="nucleotide sequence ID" value="NZ_CAWPUQ010000252.1"/>
</dbReference>
<dbReference type="CDD" id="cd06173">
    <property type="entry name" value="MFS_MefA_like"/>
    <property type="match status" value="1"/>
</dbReference>
<evidence type="ECO:0000256" key="4">
    <source>
        <dbReference type="ARBA" id="ARBA00022692"/>
    </source>
</evidence>
<dbReference type="InterPro" id="IPR011701">
    <property type="entry name" value="MFS"/>
</dbReference>
<name>A0A8J7I9V5_9NOST</name>
<feature type="transmembrane region" description="Helical" evidence="7">
    <location>
        <begin position="232"/>
        <end position="258"/>
    </location>
</feature>
<evidence type="ECO:0000313" key="10">
    <source>
        <dbReference type="Proteomes" id="UP000662314"/>
    </source>
</evidence>
<feature type="transmembrane region" description="Helical" evidence="7">
    <location>
        <begin position="180"/>
        <end position="198"/>
    </location>
</feature>
<dbReference type="PANTHER" id="PTHR43266:SF2">
    <property type="entry name" value="MAJOR FACILITATOR SUPERFAMILY (MFS) PROFILE DOMAIN-CONTAINING PROTEIN"/>
    <property type="match status" value="1"/>
</dbReference>
<evidence type="ECO:0000256" key="5">
    <source>
        <dbReference type="ARBA" id="ARBA00022989"/>
    </source>
</evidence>
<reference evidence="9 10" key="1">
    <citation type="journal article" date="2021" name="Int. J. Syst. Evol. Microbiol.">
        <title>Amazonocrinis nigriterrae gen. nov., sp. nov., Atlanticothrix silvestris gen. nov., sp. nov. and Dendronalium phyllosphericum gen. nov., sp. nov., nostocacean cyanobacteria from Brazilian environments.</title>
        <authorList>
            <person name="Alvarenga D.O."/>
            <person name="Andreote A.P.D."/>
            <person name="Branco L.H.Z."/>
            <person name="Delbaje E."/>
            <person name="Cruz R.B."/>
            <person name="Varani A.M."/>
            <person name="Fiore M.F."/>
        </authorList>
    </citation>
    <scope>NUCLEOTIDE SEQUENCE [LARGE SCALE GENOMIC DNA]</scope>
    <source>
        <strain evidence="9 10">CENA369</strain>
    </source>
</reference>
<keyword evidence="5 7" id="KW-1133">Transmembrane helix</keyword>
<comment type="subcellular location">
    <subcellularLocation>
        <location evidence="1">Cell membrane</location>
        <topology evidence="1">Multi-pass membrane protein</topology>
    </subcellularLocation>
</comment>
<dbReference type="Pfam" id="PF07690">
    <property type="entry name" value="MFS_1"/>
    <property type="match status" value="1"/>
</dbReference>
<feature type="transmembrane region" description="Helical" evidence="7">
    <location>
        <begin position="264"/>
        <end position="287"/>
    </location>
</feature>
<dbReference type="InterPro" id="IPR020846">
    <property type="entry name" value="MFS_dom"/>
</dbReference>
<keyword evidence="4 7" id="KW-0812">Transmembrane</keyword>
<feature type="transmembrane region" description="Helical" evidence="7">
    <location>
        <begin position="54"/>
        <end position="75"/>
    </location>
</feature>
<protein>
    <submittedName>
        <fullName evidence="9">MFS transporter</fullName>
    </submittedName>
</protein>
<dbReference type="AlphaFoldDB" id="A0A8J7I9V5"/>
<keyword evidence="2" id="KW-0813">Transport</keyword>
<dbReference type="SUPFAM" id="SSF103473">
    <property type="entry name" value="MFS general substrate transporter"/>
    <property type="match status" value="1"/>
</dbReference>
<evidence type="ECO:0000256" key="1">
    <source>
        <dbReference type="ARBA" id="ARBA00004651"/>
    </source>
</evidence>
<dbReference type="Gene3D" id="1.20.1250.20">
    <property type="entry name" value="MFS general substrate transporter like domains"/>
    <property type="match status" value="1"/>
</dbReference>
<keyword evidence="6 7" id="KW-0472">Membrane</keyword>
<dbReference type="EMBL" id="JAECZA010000313">
    <property type="protein sequence ID" value="MBH8578099.1"/>
    <property type="molecule type" value="Genomic_DNA"/>
</dbReference>
<feature type="transmembrane region" description="Helical" evidence="7">
    <location>
        <begin position="113"/>
        <end position="140"/>
    </location>
</feature>
<dbReference type="InterPro" id="IPR036259">
    <property type="entry name" value="MFS_trans_sf"/>
</dbReference>
<feature type="transmembrane region" description="Helical" evidence="7">
    <location>
        <begin position="87"/>
        <end position="107"/>
    </location>
</feature>
<proteinExistence type="predicted"/>
<keyword evidence="10" id="KW-1185">Reference proteome</keyword>
<gene>
    <name evidence="9" type="ORF">I8752_35185</name>
</gene>
<evidence type="ECO:0000256" key="7">
    <source>
        <dbReference type="SAM" id="Phobius"/>
    </source>
</evidence>
<evidence type="ECO:0000256" key="3">
    <source>
        <dbReference type="ARBA" id="ARBA00022475"/>
    </source>
</evidence>
<dbReference type="GO" id="GO:0022857">
    <property type="term" value="F:transmembrane transporter activity"/>
    <property type="evidence" value="ECO:0007669"/>
    <property type="project" value="InterPro"/>
</dbReference>
<organism evidence="9 10">
    <name type="scientific">Dendronalium phyllosphericum CENA369</name>
    <dbReference type="NCBI Taxonomy" id="1725256"/>
    <lineage>
        <taxon>Bacteria</taxon>
        <taxon>Bacillati</taxon>
        <taxon>Cyanobacteriota</taxon>
        <taxon>Cyanophyceae</taxon>
        <taxon>Nostocales</taxon>
        <taxon>Nostocaceae</taxon>
        <taxon>Dendronalium</taxon>
        <taxon>Dendronalium phyllosphericum</taxon>
    </lineage>
</organism>
<feature type="transmembrane region" description="Helical" evidence="7">
    <location>
        <begin position="20"/>
        <end position="42"/>
    </location>
</feature>